<dbReference type="Proteomes" id="UP001459105">
    <property type="component" value="Segment"/>
</dbReference>
<organism evidence="2 3">
    <name type="scientific">Microcystis phage Mvi-JY20</name>
    <dbReference type="NCBI Taxonomy" id="3128146"/>
    <lineage>
        <taxon>Viruses</taxon>
        <taxon>Duplodnaviria</taxon>
        <taxon>Heunggongvirae</taxon>
        <taxon>Uroviricota</taxon>
        <taxon>Caudoviricetes</taxon>
    </lineage>
</organism>
<evidence type="ECO:0000313" key="3">
    <source>
        <dbReference type="Proteomes" id="UP001459105"/>
    </source>
</evidence>
<evidence type="ECO:0008006" key="4">
    <source>
        <dbReference type="Google" id="ProtNLM"/>
    </source>
</evidence>
<feature type="region of interest" description="Disordered" evidence="1">
    <location>
        <begin position="175"/>
        <end position="204"/>
    </location>
</feature>
<dbReference type="EMBL" id="PP438412">
    <property type="protein sequence ID" value="XAI95544.1"/>
    <property type="molecule type" value="Genomic_DNA"/>
</dbReference>
<proteinExistence type="predicted"/>
<evidence type="ECO:0000313" key="2">
    <source>
        <dbReference type="EMBL" id="XAI95544.1"/>
    </source>
</evidence>
<feature type="compositionally biased region" description="Basic residues" evidence="1">
    <location>
        <begin position="238"/>
        <end position="247"/>
    </location>
</feature>
<reference evidence="2" key="1">
    <citation type="submission" date="2024-03" db="EMBL/GenBank/DDBJ databases">
        <authorList>
            <person name="Lin W."/>
            <person name="Li D."/>
            <person name="Tong Y."/>
        </authorList>
    </citation>
    <scope>NUCLEOTIDE SEQUENCE</scope>
</reference>
<protein>
    <recommendedName>
        <fullName evidence="4">Terminase small subunit</fullName>
    </recommendedName>
</protein>
<sequence>MSLTAQEETLSKYGKYFTSYALEKGDDIDELDVWEDFQETSAFRNGGVNIYAADREAYIEAHRLVETRKLAVKKFQQAGEIERRKKILEIQSNPTQAVSELRYGVVQLALDELALASELLKKGGKENIKMAIDLKKSANATLTSNDRTLLEYLNNGNLPVPDDLALQVLQASRGSARQRELDEPVQEEEQPKESESGDTNLLEVSPLEAEADVAQVVARRIFGMPSDDVTPTQARPKITLRHQPKKP</sequence>
<feature type="region of interest" description="Disordered" evidence="1">
    <location>
        <begin position="223"/>
        <end position="247"/>
    </location>
</feature>
<evidence type="ECO:0000256" key="1">
    <source>
        <dbReference type="SAM" id="MobiDB-lite"/>
    </source>
</evidence>
<name>A0AAX4QG71_9CAUD</name>
<accession>A0AAX4QG71</accession>